<dbReference type="OrthoDB" id="9942268at2759"/>
<dbReference type="PROSITE" id="PS50003">
    <property type="entry name" value="PH_DOMAIN"/>
    <property type="match status" value="1"/>
</dbReference>
<name>A0A9D3QF94_MEGAT</name>
<organism evidence="2 3">
    <name type="scientific">Megalops atlanticus</name>
    <name type="common">Tarpon</name>
    <name type="synonym">Clupea gigantea</name>
    <dbReference type="NCBI Taxonomy" id="7932"/>
    <lineage>
        <taxon>Eukaryota</taxon>
        <taxon>Metazoa</taxon>
        <taxon>Chordata</taxon>
        <taxon>Craniata</taxon>
        <taxon>Vertebrata</taxon>
        <taxon>Euteleostomi</taxon>
        <taxon>Actinopterygii</taxon>
        <taxon>Neopterygii</taxon>
        <taxon>Teleostei</taxon>
        <taxon>Elopiformes</taxon>
        <taxon>Megalopidae</taxon>
        <taxon>Megalops</taxon>
    </lineage>
</organism>
<dbReference type="Gene3D" id="2.30.29.30">
    <property type="entry name" value="Pleckstrin-homology domain (PH domain)/Phosphotyrosine-binding domain (PTB)"/>
    <property type="match status" value="1"/>
</dbReference>
<keyword evidence="3" id="KW-1185">Reference proteome</keyword>
<dbReference type="SUPFAM" id="SSF50729">
    <property type="entry name" value="PH domain-like"/>
    <property type="match status" value="1"/>
</dbReference>
<proteinExistence type="predicted"/>
<dbReference type="Pfam" id="PF00169">
    <property type="entry name" value="PH"/>
    <property type="match status" value="1"/>
</dbReference>
<feature type="domain" description="PH" evidence="1">
    <location>
        <begin position="7"/>
        <end position="107"/>
    </location>
</feature>
<reference evidence="2" key="1">
    <citation type="submission" date="2021-01" db="EMBL/GenBank/DDBJ databases">
        <authorList>
            <person name="Zahm M."/>
            <person name="Roques C."/>
            <person name="Cabau C."/>
            <person name="Klopp C."/>
            <person name="Donnadieu C."/>
            <person name="Jouanno E."/>
            <person name="Lampietro C."/>
            <person name="Louis A."/>
            <person name="Herpin A."/>
            <person name="Echchiki A."/>
            <person name="Berthelot C."/>
            <person name="Parey E."/>
            <person name="Roest-Crollius H."/>
            <person name="Braasch I."/>
            <person name="Postlethwait J."/>
            <person name="Bobe J."/>
            <person name="Montfort J."/>
            <person name="Bouchez O."/>
            <person name="Begum T."/>
            <person name="Mejri S."/>
            <person name="Adams A."/>
            <person name="Chen W.-J."/>
            <person name="Guiguen Y."/>
        </authorList>
    </citation>
    <scope>NUCLEOTIDE SEQUENCE</scope>
    <source>
        <strain evidence="2">YG-15Mar2019-1</strain>
        <tissue evidence="2">Brain</tissue>
    </source>
</reference>
<protein>
    <recommendedName>
        <fullName evidence="1">PH domain-containing protein</fullName>
    </recommendedName>
</protein>
<dbReference type="InterPro" id="IPR001849">
    <property type="entry name" value="PH_domain"/>
</dbReference>
<evidence type="ECO:0000313" key="2">
    <source>
        <dbReference type="EMBL" id="KAG7491640.1"/>
    </source>
</evidence>
<evidence type="ECO:0000259" key="1">
    <source>
        <dbReference type="PROSITE" id="PS50003"/>
    </source>
</evidence>
<accession>A0A9D3QF94</accession>
<dbReference type="EMBL" id="JAFDVH010000001">
    <property type="protein sequence ID" value="KAG7491640.1"/>
    <property type="molecule type" value="Genomic_DNA"/>
</dbReference>
<evidence type="ECO:0000313" key="3">
    <source>
        <dbReference type="Proteomes" id="UP001046870"/>
    </source>
</evidence>
<dbReference type="AlphaFoldDB" id="A0A9D3QF94"/>
<dbReference type="Proteomes" id="UP001046870">
    <property type="component" value="Chromosome 1"/>
</dbReference>
<comment type="caution">
    <text evidence="2">The sequence shown here is derived from an EMBL/GenBank/DDBJ whole genome shotgun (WGS) entry which is preliminary data.</text>
</comment>
<sequence length="247" mass="28082">MSTEQQELTFESFLKKRKDKVKLKWVTYWFRLQNTTLFFYTKKHGSALHLRGQYYIYMVQSVREVTKKGGKQFAFEITMKNGKKKLLAAETKDLRQAWVGLLWKAMQLPGPGRSDSSCVWNDVAHLKQMAQSSRHSSSESDGGMGVWDSECLSSTPDQLDTIAPTRVSLTSEEKCTLHPEQDKLQEMAIYDIPPSNEKACQNRRLGHGEMSEGTYDVPTSLLKNISEPNIRTHARREGSADSVTGQL</sequence>
<dbReference type="InterPro" id="IPR011993">
    <property type="entry name" value="PH-like_dom_sf"/>
</dbReference>
<dbReference type="CDD" id="cd00821">
    <property type="entry name" value="PH"/>
    <property type="match status" value="1"/>
</dbReference>
<dbReference type="SMART" id="SM00233">
    <property type="entry name" value="PH"/>
    <property type="match status" value="1"/>
</dbReference>
<gene>
    <name evidence="2" type="ORF">MATL_G00005820</name>
</gene>